<feature type="transmembrane region" description="Helical" evidence="1">
    <location>
        <begin position="123"/>
        <end position="143"/>
    </location>
</feature>
<reference evidence="2" key="1">
    <citation type="submission" date="2016-08" db="EMBL/GenBank/DDBJ databases">
        <authorList>
            <person name="Seilhamer J.J."/>
        </authorList>
    </citation>
    <scope>NUCLEOTIDE SEQUENCE</scope>
    <source>
        <strain evidence="2">86</strain>
    </source>
</reference>
<evidence type="ECO:0000256" key="1">
    <source>
        <dbReference type="SAM" id="Phobius"/>
    </source>
</evidence>
<gene>
    <name evidence="2" type="ORF">KL86SPO_50237</name>
</gene>
<proteinExistence type="predicted"/>
<name>A0A212LY73_9FIRM</name>
<organism evidence="2">
    <name type="scientific">uncultured Sporomusa sp</name>
    <dbReference type="NCBI Taxonomy" id="307249"/>
    <lineage>
        <taxon>Bacteria</taxon>
        <taxon>Bacillati</taxon>
        <taxon>Bacillota</taxon>
        <taxon>Negativicutes</taxon>
        <taxon>Selenomonadales</taxon>
        <taxon>Sporomusaceae</taxon>
        <taxon>Sporomusa</taxon>
        <taxon>environmental samples</taxon>
    </lineage>
</organism>
<dbReference type="RefSeq" id="WP_288185139.1">
    <property type="nucleotide sequence ID" value="NZ_LT608335.1"/>
</dbReference>
<feature type="transmembrane region" description="Helical" evidence="1">
    <location>
        <begin position="65"/>
        <end position="81"/>
    </location>
</feature>
<keyword evidence="1" id="KW-1133">Transmembrane helix</keyword>
<feature type="transmembrane region" description="Helical" evidence="1">
    <location>
        <begin position="33"/>
        <end position="53"/>
    </location>
</feature>
<protein>
    <submittedName>
        <fullName evidence="2">Uncharacterized protein</fullName>
    </submittedName>
</protein>
<evidence type="ECO:0000313" key="2">
    <source>
        <dbReference type="EMBL" id="SCM82466.1"/>
    </source>
</evidence>
<feature type="transmembrane region" description="Helical" evidence="1">
    <location>
        <begin position="6"/>
        <end position="21"/>
    </location>
</feature>
<dbReference type="AlphaFoldDB" id="A0A212LY73"/>
<accession>A0A212LY73</accession>
<dbReference type="EMBL" id="FMJE01000005">
    <property type="protein sequence ID" value="SCM82466.1"/>
    <property type="molecule type" value="Genomic_DNA"/>
</dbReference>
<sequence length="175" mass="20342">MSNSFIMWSLALLPWLSLFFMRKEEIKRWMPVAMFAVVLTTIIGDIGIGLGVWATRESTYPFSEMLPYFYGTMPVLTIWVFKFTYGRFWPYMITNTILDIVFNFFILAYFLPSRGIVDFNMSPFLSLPVTLLHAVVIYGYQMWQDDALLATNRLTEHNIQPAAAKPLVQQPKDDE</sequence>
<keyword evidence="1" id="KW-0812">Transmembrane</keyword>
<keyword evidence="1" id="KW-0472">Membrane</keyword>
<feature type="transmembrane region" description="Helical" evidence="1">
    <location>
        <begin position="88"/>
        <end position="111"/>
    </location>
</feature>